<comment type="caution">
    <text evidence="2">The sequence shown here is derived from an EMBL/GenBank/DDBJ whole genome shotgun (WGS) entry which is preliminary data.</text>
</comment>
<sequence length="163" mass="18288">MRFSSLKHLAASVSAIAPEAHIVVFGSSSALCTHPNLPEVTNSYEQTLDADFILDPWDESLGNLLSETLGKDSGFFEHYKYYADIVRPAAFDNFPPDFRDRLVPLEGCPRVFALDPHYMAVAKLFAGRPKASGCWLFSWPPTGWIKPRCASCYGTRRWRRNGS</sequence>
<keyword evidence="3" id="KW-1185">Reference proteome</keyword>
<feature type="domain" description="DUF6036" evidence="1">
    <location>
        <begin position="5"/>
        <end position="130"/>
    </location>
</feature>
<dbReference type="Pfam" id="PF19502">
    <property type="entry name" value="DUF6036"/>
    <property type="match status" value="1"/>
</dbReference>
<dbReference type="Proteomes" id="UP000590740">
    <property type="component" value="Unassembled WGS sequence"/>
</dbReference>
<accession>A0A7W7YAI0</accession>
<evidence type="ECO:0000313" key="3">
    <source>
        <dbReference type="Proteomes" id="UP000590740"/>
    </source>
</evidence>
<dbReference type="InterPro" id="IPR045792">
    <property type="entry name" value="DUF6036"/>
</dbReference>
<organism evidence="2 3">
    <name type="scientific">Prosthecobacter vanneervenii</name>
    <dbReference type="NCBI Taxonomy" id="48466"/>
    <lineage>
        <taxon>Bacteria</taxon>
        <taxon>Pseudomonadati</taxon>
        <taxon>Verrucomicrobiota</taxon>
        <taxon>Verrucomicrobiia</taxon>
        <taxon>Verrucomicrobiales</taxon>
        <taxon>Verrucomicrobiaceae</taxon>
        <taxon>Prosthecobacter</taxon>
    </lineage>
</organism>
<gene>
    <name evidence="2" type="ORF">HNQ65_002215</name>
</gene>
<protein>
    <recommendedName>
        <fullName evidence="1">DUF6036 domain-containing protein</fullName>
    </recommendedName>
</protein>
<name>A0A7W7YAI0_9BACT</name>
<proteinExistence type="predicted"/>
<evidence type="ECO:0000313" key="2">
    <source>
        <dbReference type="EMBL" id="MBB5032633.1"/>
    </source>
</evidence>
<dbReference type="AlphaFoldDB" id="A0A7W7YAI0"/>
<evidence type="ECO:0000259" key="1">
    <source>
        <dbReference type="Pfam" id="PF19502"/>
    </source>
</evidence>
<dbReference type="RefSeq" id="WP_184339554.1">
    <property type="nucleotide sequence ID" value="NZ_JACHIG010000004.1"/>
</dbReference>
<dbReference type="EMBL" id="JACHIG010000004">
    <property type="protein sequence ID" value="MBB5032633.1"/>
    <property type="molecule type" value="Genomic_DNA"/>
</dbReference>
<reference evidence="2 3" key="1">
    <citation type="submission" date="2020-08" db="EMBL/GenBank/DDBJ databases">
        <title>Genomic Encyclopedia of Type Strains, Phase IV (KMG-IV): sequencing the most valuable type-strain genomes for metagenomic binning, comparative biology and taxonomic classification.</title>
        <authorList>
            <person name="Goeker M."/>
        </authorList>
    </citation>
    <scope>NUCLEOTIDE SEQUENCE [LARGE SCALE GENOMIC DNA]</scope>
    <source>
        <strain evidence="2 3">DSM 12252</strain>
    </source>
</reference>